<gene>
    <name evidence="2" type="primary">LOC111088762</name>
</gene>
<feature type="non-terminal residue" evidence="2">
    <location>
        <position position="1"/>
    </location>
</feature>
<evidence type="ECO:0000313" key="2">
    <source>
        <dbReference type="RefSeq" id="XP_022255385.1"/>
    </source>
</evidence>
<sequence length="854" mass="97189">QSISQSLTVSMSIFKQMYNLLEKAFKTLNTSVLVEATGTLSSLFRLILESLQLPVLQEATFCSPATPALKSAHENTNQGEDIRNLVLFLVEIMDECFIPLAMFHATTSGGGEVLSSVCSIITTLNQVDKFLVIPQVGDLFEKLLKCGFLNSLWSFRKLLPHSDVSVTPTVITSNIFLKHYLQWLAAKENVTNENFLKMLSMGVDFMGTTLDEILTLLSQRNHAVGEELENKTAYSQVTILFMLYCCCMHSESLVPAPTLLPHLVSFVNLNSDLMLLPVTSLKHLVLLLAIVTNHTREVEDHCFQSLENANTVVLQSLSHLTSLESIYTHNQSILVWSFTSEAHASVMGIYVIQQWLSVCEMSLKDDREACILVRLLNTNLIASETFLKLLVSDSLEMVTRIARFLKLPPENEDMQADIIKQWEQLMHTLIIHLPGILYKLLLYLTEDQHHEPTIGILLDLLVWGKYQSQTPVEELQMEGYKLVSQICRYLITRKTGDSKVVVNGLIYLQEELIQSCVTEDTRSVTLVSSNFQFLTLLNSCFYTDDEDVLTEALGLTATLATLQVQYNLKWSHSLKVTMKQVLNWIQMSNLKVQKSSIKLLTGFFVKHFQNGVVQLKSETSNEDSHRNHYLGLCPTDCRTILLLMQNILIQHYMANIGQNLLQEPTCLYAIHYFGSPCMYTYILIYFEATNDYIGVKLKSSNKCEQNNFNMAMLDFMLKNALLDDEALSCITSMFAYLHATDTFLEQHLLLQPWTKVVLNVRLNRENLQETDSRIIQLFLMFTRCPRYNPLLVDMVCEYGKLLAENAEIVRHSNLLQDLASTIHGGIYSKYVRPDLVYSLRTLTTDLAEKEKEEE</sequence>
<dbReference type="PANTHER" id="PTHR12044:SF14">
    <property type="entry name" value="MEIOTIC DOUBLE-STRANDED BREAK FORMATION PROTEIN 1"/>
    <property type="match status" value="1"/>
</dbReference>
<name>A0ABM1THM9_LIMPO</name>
<proteinExistence type="predicted"/>
<organism evidence="1 2">
    <name type="scientific">Limulus polyphemus</name>
    <name type="common">Atlantic horseshoe crab</name>
    <dbReference type="NCBI Taxonomy" id="6850"/>
    <lineage>
        <taxon>Eukaryota</taxon>
        <taxon>Metazoa</taxon>
        <taxon>Ecdysozoa</taxon>
        <taxon>Arthropoda</taxon>
        <taxon>Chelicerata</taxon>
        <taxon>Merostomata</taxon>
        <taxon>Xiphosura</taxon>
        <taxon>Limulidae</taxon>
        <taxon>Limulus</taxon>
    </lineage>
</organism>
<evidence type="ECO:0000313" key="1">
    <source>
        <dbReference type="Proteomes" id="UP000694941"/>
    </source>
</evidence>
<dbReference type="InterPro" id="IPR052133">
    <property type="entry name" value="Immune_Signaling-Apoptosis_Reg"/>
</dbReference>
<reference evidence="2" key="1">
    <citation type="submission" date="2025-08" db="UniProtKB">
        <authorList>
            <consortium name="RefSeq"/>
        </authorList>
    </citation>
    <scope>IDENTIFICATION</scope>
    <source>
        <tissue evidence="2">Muscle</tissue>
    </source>
</reference>
<keyword evidence="1" id="KW-1185">Reference proteome</keyword>
<protein>
    <submittedName>
        <fullName evidence="2">Uncharacterized protein LOC111088762</fullName>
    </submittedName>
</protein>
<dbReference type="RefSeq" id="XP_022255385.1">
    <property type="nucleotide sequence ID" value="XM_022399677.1"/>
</dbReference>
<dbReference type="GeneID" id="111088762"/>
<accession>A0ABM1THM9</accession>
<dbReference type="Proteomes" id="UP000694941">
    <property type="component" value="Unplaced"/>
</dbReference>
<dbReference type="PANTHER" id="PTHR12044">
    <property type="entry name" value="BCL2 INTERACTING MEDIATOR OF CELL DEATH"/>
    <property type="match status" value="1"/>
</dbReference>